<keyword evidence="4 6" id="KW-0697">Rotamase</keyword>
<dbReference type="PANTHER" id="PTHR47245:SF1">
    <property type="entry name" value="FOLDASE PROTEIN PRSA"/>
    <property type="match status" value="1"/>
</dbReference>
<evidence type="ECO:0000256" key="2">
    <source>
        <dbReference type="ARBA" id="ARBA00013194"/>
    </source>
</evidence>
<reference evidence="9 10" key="1">
    <citation type="submission" date="2022-01" db="EMBL/GenBank/DDBJ databases">
        <title>Alkalihalobacillus sp. EGI L200015, a novel bacterium isolated from a salt lake sediment.</title>
        <authorList>
            <person name="Gao L."/>
            <person name="Fang B.-Z."/>
            <person name="Li W.-J."/>
        </authorList>
    </citation>
    <scope>NUCLEOTIDE SEQUENCE [LARGE SCALE GENOMIC DNA]</scope>
    <source>
        <strain evidence="9 10">KCTC 12718</strain>
    </source>
</reference>
<keyword evidence="7" id="KW-1133">Transmembrane helix</keyword>
<keyword evidence="7" id="KW-0812">Transmembrane</keyword>
<comment type="caution">
    <text evidence="9">The sequence shown here is derived from an EMBL/GenBank/DDBJ whole genome shotgun (WGS) entry which is preliminary data.</text>
</comment>
<dbReference type="SUPFAM" id="SSF54534">
    <property type="entry name" value="FKBP-like"/>
    <property type="match status" value="1"/>
</dbReference>
<dbReference type="Pfam" id="PF13145">
    <property type="entry name" value="Rotamase_2"/>
    <property type="match status" value="1"/>
</dbReference>
<dbReference type="EMBL" id="JAKIJS010000006">
    <property type="protein sequence ID" value="MCF6139612.1"/>
    <property type="molecule type" value="Genomic_DNA"/>
</dbReference>
<dbReference type="PROSITE" id="PS01096">
    <property type="entry name" value="PPIC_PPIASE_1"/>
    <property type="match status" value="1"/>
</dbReference>
<keyword evidence="7" id="KW-0472">Membrane</keyword>
<gene>
    <name evidence="9" type="ORF">L2716_18005</name>
</gene>
<feature type="domain" description="PpiC" evidence="8">
    <location>
        <begin position="168"/>
        <end position="260"/>
    </location>
</feature>
<dbReference type="Gene3D" id="1.10.3120.10">
    <property type="entry name" value="Trigger factor, C-terminal domain"/>
    <property type="match status" value="1"/>
</dbReference>
<dbReference type="InterPro" id="IPR023058">
    <property type="entry name" value="PPIase_PpiC_CS"/>
</dbReference>
<evidence type="ECO:0000256" key="6">
    <source>
        <dbReference type="PROSITE-ProRule" id="PRU00278"/>
    </source>
</evidence>
<dbReference type="InterPro" id="IPR027304">
    <property type="entry name" value="Trigger_fact/SurA_dom_sf"/>
</dbReference>
<evidence type="ECO:0000256" key="3">
    <source>
        <dbReference type="ARBA" id="ARBA00022729"/>
    </source>
</evidence>
<feature type="transmembrane region" description="Helical" evidence="7">
    <location>
        <begin position="5"/>
        <end position="25"/>
    </location>
</feature>
<keyword evidence="10" id="KW-1185">Reference proteome</keyword>
<dbReference type="PROSITE" id="PS50198">
    <property type="entry name" value="PPIC_PPIASE_2"/>
    <property type="match status" value="1"/>
</dbReference>
<comment type="catalytic activity">
    <reaction evidence="1">
        <text>[protein]-peptidylproline (omega=180) = [protein]-peptidylproline (omega=0)</text>
        <dbReference type="Rhea" id="RHEA:16237"/>
        <dbReference type="Rhea" id="RHEA-COMP:10747"/>
        <dbReference type="Rhea" id="RHEA-COMP:10748"/>
        <dbReference type="ChEBI" id="CHEBI:83833"/>
        <dbReference type="ChEBI" id="CHEBI:83834"/>
        <dbReference type="EC" id="5.2.1.8"/>
    </reaction>
</comment>
<keyword evidence="3" id="KW-0732">Signal</keyword>
<dbReference type="RefSeq" id="WP_236339219.1">
    <property type="nucleotide sequence ID" value="NZ_JAKIJS010000006.1"/>
</dbReference>
<evidence type="ECO:0000256" key="4">
    <source>
        <dbReference type="ARBA" id="ARBA00023110"/>
    </source>
</evidence>
<evidence type="ECO:0000256" key="1">
    <source>
        <dbReference type="ARBA" id="ARBA00000971"/>
    </source>
</evidence>
<evidence type="ECO:0000313" key="10">
    <source>
        <dbReference type="Proteomes" id="UP001649381"/>
    </source>
</evidence>
<keyword evidence="5 6" id="KW-0413">Isomerase</keyword>
<evidence type="ECO:0000259" key="8">
    <source>
        <dbReference type="PROSITE" id="PS50198"/>
    </source>
</evidence>
<dbReference type="InterPro" id="IPR037041">
    <property type="entry name" value="Trigger_fac_C_sf"/>
</dbReference>
<dbReference type="Gene3D" id="3.10.50.40">
    <property type="match status" value="1"/>
</dbReference>
<evidence type="ECO:0000313" key="9">
    <source>
        <dbReference type="EMBL" id="MCF6139612.1"/>
    </source>
</evidence>
<dbReference type="GO" id="GO:0016853">
    <property type="term" value="F:isomerase activity"/>
    <property type="evidence" value="ECO:0007669"/>
    <property type="project" value="UniProtKB-KW"/>
</dbReference>
<sequence length="307" mass="35250">MKEKWLIGIVVFLLITNIGTLSYFMNESEETASGGKKSMLSTLSGSVAQIGNESISEKEWVQQLKERYGKEMLTQMINKLVVSQLAKKHNLSVSSDELKREIELYHRMVGTGADAQEHPDIQKMNDDQLKQEIKHAILLEELITKDVVINEEELRKYYNDHQQLYDLKPLFQISQIVVETKEEADQVIEELENGSSFSTLAREKSIDEFSAPSGGVMGWVDTSSNYVDPAYFEEIENMKKDSWSGPLKTKDGYGIVYLHDTKKGSSYKFEEVKGQIRRQLAIQQLESDFDPKQLWKELDVNWEYGTD</sequence>
<dbReference type="Proteomes" id="UP001649381">
    <property type="component" value="Unassembled WGS sequence"/>
</dbReference>
<name>A0ABS9H6V9_9BACL</name>
<dbReference type="InterPro" id="IPR050245">
    <property type="entry name" value="PrsA_foldase"/>
</dbReference>
<evidence type="ECO:0000256" key="7">
    <source>
        <dbReference type="SAM" id="Phobius"/>
    </source>
</evidence>
<protein>
    <recommendedName>
        <fullName evidence="2">peptidylprolyl isomerase</fullName>
        <ecNumber evidence="2">5.2.1.8</ecNumber>
    </recommendedName>
</protein>
<dbReference type="SUPFAM" id="SSF109998">
    <property type="entry name" value="Triger factor/SurA peptide-binding domain-like"/>
    <property type="match status" value="1"/>
</dbReference>
<dbReference type="InterPro" id="IPR000297">
    <property type="entry name" value="PPIase_PpiC"/>
</dbReference>
<evidence type="ECO:0000256" key="5">
    <source>
        <dbReference type="ARBA" id="ARBA00023235"/>
    </source>
</evidence>
<organism evidence="9 10">
    <name type="scientific">Pseudalkalibacillus berkeleyi</name>
    <dbReference type="NCBI Taxonomy" id="1069813"/>
    <lineage>
        <taxon>Bacteria</taxon>
        <taxon>Bacillati</taxon>
        <taxon>Bacillota</taxon>
        <taxon>Bacilli</taxon>
        <taxon>Bacillales</taxon>
        <taxon>Fictibacillaceae</taxon>
        <taxon>Pseudalkalibacillus</taxon>
    </lineage>
</organism>
<dbReference type="InterPro" id="IPR046357">
    <property type="entry name" value="PPIase_dom_sf"/>
</dbReference>
<dbReference type="EC" id="5.2.1.8" evidence="2"/>
<accession>A0ABS9H6V9</accession>
<dbReference type="PANTHER" id="PTHR47245">
    <property type="entry name" value="PEPTIDYLPROLYL ISOMERASE"/>
    <property type="match status" value="1"/>
</dbReference>
<proteinExistence type="predicted"/>